<dbReference type="PANTHER" id="PTHR11274">
    <property type="entry name" value="RAD25/XP-B DNA REPAIR HELICASE"/>
    <property type="match status" value="1"/>
</dbReference>
<keyword evidence="8" id="KW-1185">Reference proteome</keyword>
<dbReference type="AlphaFoldDB" id="A0A964FHX7"/>
<evidence type="ECO:0000256" key="3">
    <source>
        <dbReference type="ARBA" id="ARBA00022806"/>
    </source>
</evidence>
<dbReference type="Proteomes" id="UP000729733">
    <property type="component" value="Unassembled WGS sequence"/>
</dbReference>
<dbReference type="Pfam" id="PF00271">
    <property type="entry name" value="Helicase_C"/>
    <property type="match status" value="1"/>
</dbReference>
<dbReference type="GO" id="GO:0004386">
    <property type="term" value="F:helicase activity"/>
    <property type="evidence" value="ECO:0007669"/>
    <property type="project" value="UniProtKB-KW"/>
</dbReference>
<evidence type="ECO:0000259" key="6">
    <source>
        <dbReference type="PROSITE" id="PS51194"/>
    </source>
</evidence>
<organism evidence="7 8">
    <name type="scientific">Waterburya agarophytonicola KI4</name>
    <dbReference type="NCBI Taxonomy" id="2874699"/>
    <lineage>
        <taxon>Bacteria</taxon>
        <taxon>Bacillati</taxon>
        <taxon>Cyanobacteriota</taxon>
        <taxon>Cyanophyceae</taxon>
        <taxon>Pleurocapsales</taxon>
        <taxon>Hyellaceae</taxon>
        <taxon>Waterburya</taxon>
        <taxon>Waterburya agarophytonicola</taxon>
    </lineage>
</organism>
<evidence type="ECO:0000259" key="5">
    <source>
        <dbReference type="PROSITE" id="PS51192"/>
    </source>
</evidence>
<keyword evidence="3 7" id="KW-0347">Helicase</keyword>
<proteinExistence type="predicted"/>
<dbReference type="InterPro" id="IPR050615">
    <property type="entry name" value="ATP-dep_DNA_Helicase"/>
</dbReference>
<accession>A0A964FHX7</accession>
<name>A0A964FHX7_9CYAN</name>
<dbReference type="PROSITE" id="PS51194">
    <property type="entry name" value="HELICASE_CTER"/>
    <property type="match status" value="1"/>
</dbReference>
<sequence length="691" mass="77699">MNLSDIYIQDHYRSDRHNLIQDFYVPCLSQTILYSRAVGYFSSTSIVSISQGLAALIKAGGNMRLVASPQLSREDIKAIEKGLKQKEEVISKAIIQEFETVSQDRLTCLSWLLSQGILDIKLAVANNFEDPGLYHEKIGVLTDGNNNRLAFTGSINETKSGLIDNFENIEIFCSWRGEEAKRVKRINEDFERLWLNKTPKAEVISFPEAAARKLLEYCPYAKPTVSVRKKSKLVAEDKTKYDVEEDKSRSLHSLDITLRPYQEEALVKFKSANYKGILAMATGAGKTITALACASSIEDLDLIIVVVPIKDLVQQWMDELDKLTDFYYPIPAVGKSETWRNTLYKKLRLIHGNVQAVKRLPTVVVGTYSGLSRSTVAELIEDAGGLPIKSLMIADEVHTAGSSQYRRILRDDFTYRLGLSATPIRPHDEEGTEFVLDYFGDIVYELSLEEAIGLKILCEYEYYVYVVTLTDAENEEYQRLTKKIAKLLRSGNDKVSGSINRLTIERSRIIKSASEKITVLGRIIQDHPLNRGMVYCADINQADIVCHRLSQKGINISRFTSKEDKQRPQILNNFSQGRFDALVAVKCLDEGVNVPAAQEAIILASDTSERQFIQRRGRILRKAKGKERATLIDILVVPPIGDGQLKLITSEVKRIKHFAKTASNKASVITKLGDELSHYGITYSDLILLVK</sequence>
<evidence type="ECO:0000256" key="1">
    <source>
        <dbReference type="ARBA" id="ARBA00022741"/>
    </source>
</evidence>
<dbReference type="Gene3D" id="3.40.50.300">
    <property type="entry name" value="P-loop containing nucleotide triphosphate hydrolases"/>
    <property type="match status" value="2"/>
</dbReference>
<dbReference type="GO" id="GO:0016787">
    <property type="term" value="F:hydrolase activity"/>
    <property type="evidence" value="ECO:0007669"/>
    <property type="project" value="UniProtKB-KW"/>
</dbReference>
<dbReference type="GO" id="GO:0003677">
    <property type="term" value="F:DNA binding"/>
    <property type="evidence" value="ECO:0007669"/>
    <property type="project" value="InterPro"/>
</dbReference>
<dbReference type="PROSITE" id="PS51192">
    <property type="entry name" value="HELICASE_ATP_BIND_1"/>
    <property type="match status" value="1"/>
</dbReference>
<dbReference type="InterPro" id="IPR006935">
    <property type="entry name" value="Helicase/UvrB_N"/>
</dbReference>
<comment type="caution">
    <text evidence="7">The sequence shown here is derived from an EMBL/GenBank/DDBJ whole genome shotgun (WGS) entry which is preliminary data.</text>
</comment>
<dbReference type="InterPro" id="IPR027417">
    <property type="entry name" value="P-loop_NTPase"/>
</dbReference>
<keyword evidence="1" id="KW-0547">Nucleotide-binding</keyword>
<evidence type="ECO:0000313" key="8">
    <source>
        <dbReference type="Proteomes" id="UP000729733"/>
    </source>
</evidence>
<gene>
    <name evidence="7" type="ORF">I4641_20915</name>
</gene>
<dbReference type="SMART" id="SM00490">
    <property type="entry name" value="HELICc"/>
    <property type="match status" value="1"/>
</dbReference>
<feature type="domain" description="Helicase ATP-binding" evidence="5">
    <location>
        <begin position="267"/>
        <end position="441"/>
    </location>
</feature>
<evidence type="ECO:0000313" key="7">
    <source>
        <dbReference type="EMBL" id="MCC0179427.1"/>
    </source>
</evidence>
<dbReference type="CDD" id="cd17926">
    <property type="entry name" value="DEXHc_RE"/>
    <property type="match status" value="1"/>
</dbReference>
<dbReference type="EMBL" id="JADWDC010000083">
    <property type="protein sequence ID" value="MCC0179427.1"/>
    <property type="molecule type" value="Genomic_DNA"/>
</dbReference>
<keyword evidence="2" id="KW-0378">Hydrolase</keyword>
<dbReference type="SUPFAM" id="SSF52540">
    <property type="entry name" value="P-loop containing nucleoside triphosphate hydrolases"/>
    <property type="match status" value="1"/>
</dbReference>
<evidence type="ECO:0000256" key="4">
    <source>
        <dbReference type="ARBA" id="ARBA00022840"/>
    </source>
</evidence>
<dbReference type="Pfam" id="PF04851">
    <property type="entry name" value="ResIII"/>
    <property type="match status" value="1"/>
</dbReference>
<dbReference type="PANTHER" id="PTHR11274:SF0">
    <property type="entry name" value="GENERAL TRANSCRIPTION AND DNA REPAIR FACTOR IIH HELICASE SUBUNIT XPB"/>
    <property type="match status" value="1"/>
</dbReference>
<dbReference type="InterPro" id="IPR014001">
    <property type="entry name" value="Helicase_ATP-bd"/>
</dbReference>
<dbReference type="Gene3D" id="3.30.870.10">
    <property type="entry name" value="Endonuclease Chain A"/>
    <property type="match status" value="1"/>
</dbReference>
<dbReference type="SMART" id="SM00487">
    <property type="entry name" value="DEXDc"/>
    <property type="match status" value="1"/>
</dbReference>
<evidence type="ECO:0000256" key="2">
    <source>
        <dbReference type="ARBA" id="ARBA00022801"/>
    </source>
</evidence>
<feature type="domain" description="Helicase C-terminal" evidence="6">
    <location>
        <begin position="516"/>
        <end position="677"/>
    </location>
</feature>
<dbReference type="GO" id="GO:0005524">
    <property type="term" value="F:ATP binding"/>
    <property type="evidence" value="ECO:0007669"/>
    <property type="project" value="UniProtKB-KW"/>
</dbReference>
<protein>
    <submittedName>
        <fullName evidence="7">DEAD/DEAH box helicase family protein</fullName>
    </submittedName>
</protein>
<reference evidence="7" key="1">
    <citation type="journal article" date="2021" name="Antonie Van Leeuwenhoek">
        <title>Draft genome and description of Waterburya agarophytonicola gen. nov. sp. nov. (Pleurocapsales, Cyanobacteria): a seaweed symbiont.</title>
        <authorList>
            <person name="Bonthond G."/>
            <person name="Shalygin S."/>
            <person name="Bayer T."/>
            <person name="Weinberger F."/>
        </authorList>
    </citation>
    <scope>NUCLEOTIDE SEQUENCE</scope>
    <source>
        <strain evidence="7">KI4</strain>
    </source>
</reference>
<keyword evidence="4" id="KW-0067">ATP-binding</keyword>
<dbReference type="InterPro" id="IPR001650">
    <property type="entry name" value="Helicase_C-like"/>
</dbReference>
<dbReference type="RefSeq" id="WP_229642526.1">
    <property type="nucleotide sequence ID" value="NZ_JADWDC010000083.1"/>
</dbReference>
<dbReference type="CDD" id="cd09179">
    <property type="entry name" value="PLDc_N_DEXD_a"/>
    <property type="match status" value="1"/>
</dbReference>